<comment type="caution">
    <text evidence="3">The sequence shown here is derived from an EMBL/GenBank/DDBJ whole genome shotgun (WGS) entry which is preliminary data.</text>
</comment>
<keyword evidence="4" id="KW-1185">Reference proteome</keyword>
<evidence type="ECO:0000259" key="2">
    <source>
        <dbReference type="Pfam" id="PF20605"/>
    </source>
</evidence>
<feature type="domain" description="Antitoxin-like ribbon-helix-helix" evidence="2">
    <location>
        <begin position="33"/>
        <end position="82"/>
    </location>
</feature>
<evidence type="ECO:0000256" key="1">
    <source>
        <dbReference type="SAM" id="MobiDB-lite"/>
    </source>
</evidence>
<gene>
    <name evidence="3" type="ORF">GRI38_11345</name>
</gene>
<dbReference type="OrthoDB" id="7473744at2"/>
<dbReference type="Proteomes" id="UP000433104">
    <property type="component" value="Unassembled WGS sequence"/>
</dbReference>
<organism evidence="3 4">
    <name type="scientific">Parapontixanthobacter aurantiacus</name>
    <dbReference type="NCBI Taxonomy" id="1463599"/>
    <lineage>
        <taxon>Bacteria</taxon>
        <taxon>Pseudomonadati</taxon>
        <taxon>Pseudomonadota</taxon>
        <taxon>Alphaproteobacteria</taxon>
        <taxon>Sphingomonadales</taxon>
        <taxon>Erythrobacteraceae</taxon>
        <taxon>Parapontixanthobacter</taxon>
    </lineage>
</organism>
<protein>
    <recommendedName>
        <fullName evidence="2">Antitoxin-like ribbon-helix-helix domain-containing protein</fullName>
    </recommendedName>
</protein>
<dbReference type="EMBL" id="WTYW01000003">
    <property type="protein sequence ID" value="MXO86619.1"/>
    <property type="molecule type" value="Genomic_DNA"/>
</dbReference>
<reference evidence="3 4" key="1">
    <citation type="submission" date="2019-12" db="EMBL/GenBank/DDBJ databases">
        <title>Genomic-based taxomic classification of the family Erythrobacteraceae.</title>
        <authorList>
            <person name="Xu L."/>
        </authorList>
    </citation>
    <scope>NUCLEOTIDE SEQUENCE [LARGE SCALE GENOMIC DNA]</scope>
    <source>
        <strain evidence="3 4">MCCC 1A09962</strain>
    </source>
</reference>
<evidence type="ECO:0000313" key="4">
    <source>
        <dbReference type="Proteomes" id="UP000433104"/>
    </source>
</evidence>
<name>A0A844ZLS4_9SPHN</name>
<dbReference type="AlphaFoldDB" id="A0A844ZLS4"/>
<accession>A0A844ZLS4</accession>
<dbReference type="Pfam" id="PF20605">
    <property type="entry name" value="Antitox_RHH"/>
    <property type="match status" value="1"/>
</dbReference>
<dbReference type="InterPro" id="IPR046765">
    <property type="entry name" value="Antitox_RHH"/>
</dbReference>
<dbReference type="RefSeq" id="WP_160683899.1">
    <property type="nucleotide sequence ID" value="NZ_WTYW01000003.1"/>
</dbReference>
<feature type="region of interest" description="Disordered" evidence="1">
    <location>
        <begin position="1"/>
        <end position="35"/>
    </location>
</feature>
<sequence>MNRFANLADKQAKDNATTEPISLAAPPQTTPSRVGRKAISGYFSPELSLAMHTCARRNGLSLQDLMAEAFDDVLRKYGESPIGS</sequence>
<proteinExistence type="predicted"/>
<evidence type="ECO:0000313" key="3">
    <source>
        <dbReference type="EMBL" id="MXO86619.1"/>
    </source>
</evidence>